<gene>
    <name evidence="2" type="ORF">RZO73_22135</name>
</gene>
<evidence type="ECO:0000256" key="1">
    <source>
        <dbReference type="SAM" id="MobiDB-lite"/>
    </source>
</evidence>
<sequence length="248" mass="27807">MKVIKYWTVQLLQLSQPSSNISGIINARTLVESLLFEGYSKDKPKINLGSGVNIELFTAPDSLETRIFRDHLVDSVRCFPVCEDDGDKSERVEITIHLEPQVSNCRAVMGGAGAAKAPERHEGDDETDGTQEEQTKPPSREAMIEYIKQAIGEGYSPFIPDIINPNQLCLLHDEAVDYEYRACWNWCQNYHVSDVNKARSSSFEDVVKPVIKWLNENANPHTSVLIDATSAQLLTGEIGIHTEEFIKD</sequence>
<name>A0AAE4SI68_9ENTR</name>
<proteinExistence type="predicted"/>
<comment type="caution">
    <text evidence="2">The sequence shown here is derived from an EMBL/GenBank/DDBJ whole genome shotgun (WGS) entry which is preliminary data.</text>
</comment>
<reference evidence="2" key="1">
    <citation type="submission" date="2023-10" db="EMBL/GenBank/DDBJ databases">
        <title>Surveillance and assessment of the effects of hospital wastewater treatment on clearance of pathogenic bacterial and antimicrobial resistance genes.</title>
        <authorList>
            <person name="Wu Y."/>
        </authorList>
    </citation>
    <scope>NUCLEOTIDE SEQUENCE</scope>
    <source>
        <strain evidence="2">23-M-SY-8</strain>
    </source>
</reference>
<feature type="region of interest" description="Disordered" evidence="1">
    <location>
        <begin position="113"/>
        <end position="139"/>
    </location>
</feature>
<dbReference type="Proteomes" id="UP001187239">
    <property type="component" value="Unassembled WGS sequence"/>
</dbReference>
<dbReference type="RefSeq" id="WP_316938596.1">
    <property type="nucleotide sequence ID" value="NZ_JAWHXQ010000014.1"/>
</dbReference>
<dbReference type="AlphaFoldDB" id="A0AAE4SI68"/>
<organism evidence="2 3">
    <name type="scientific">Klebsiella quasipneumoniae subsp. similipneumoniae</name>
    <dbReference type="NCBI Taxonomy" id="1463164"/>
    <lineage>
        <taxon>Bacteria</taxon>
        <taxon>Pseudomonadati</taxon>
        <taxon>Pseudomonadota</taxon>
        <taxon>Gammaproteobacteria</taxon>
        <taxon>Enterobacterales</taxon>
        <taxon>Enterobacteriaceae</taxon>
        <taxon>Klebsiella/Raoultella group</taxon>
        <taxon>Klebsiella</taxon>
        <taxon>Klebsiella pneumoniae complex</taxon>
    </lineage>
</organism>
<evidence type="ECO:0000313" key="3">
    <source>
        <dbReference type="Proteomes" id="UP001187239"/>
    </source>
</evidence>
<evidence type="ECO:0000313" key="2">
    <source>
        <dbReference type="EMBL" id="MDV0613205.1"/>
    </source>
</evidence>
<dbReference type="EMBL" id="JAWHXQ010000014">
    <property type="protein sequence ID" value="MDV0613205.1"/>
    <property type="molecule type" value="Genomic_DNA"/>
</dbReference>
<protein>
    <submittedName>
        <fullName evidence="2">Uncharacterized protein</fullName>
    </submittedName>
</protein>
<accession>A0AAE4SI68</accession>